<dbReference type="EMBL" id="MGGE01000041">
    <property type="protein sequence ID" value="OGM20460.1"/>
    <property type="molecule type" value="Genomic_DNA"/>
</dbReference>
<sequence length="128" mass="14845">MKKKINRFFLILVGSVIATRLWTLSLFLIFRNNPQFIDKVINDSLHHYQIGLVILILALPLNKLLKNNNFTPIGLGIFLEELPVFLNDLGFNTLEFYGKWDIILTLIVVAIAYLVFMNQFVNTEFKSK</sequence>
<dbReference type="AlphaFoldDB" id="A0A1F7XZS3"/>
<name>A0A1F7XZS3_9BACT</name>
<keyword evidence="1" id="KW-1133">Transmembrane helix</keyword>
<evidence type="ECO:0000313" key="3">
    <source>
        <dbReference type="Proteomes" id="UP000178419"/>
    </source>
</evidence>
<gene>
    <name evidence="2" type="ORF">A2714_01370</name>
</gene>
<dbReference type="Proteomes" id="UP000178419">
    <property type="component" value="Unassembled WGS sequence"/>
</dbReference>
<feature type="transmembrane region" description="Helical" evidence="1">
    <location>
        <begin position="7"/>
        <end position="30"/>
    </location>
</feature>
<keyword evidence="1" id="KW-0812">Transmembrane</keyword>
<reference evidence="2 3" key="1">
    <citation type="journal article" date="2016" name="Nat. Commun.">
        <title>Thousands of microbial genomes shed light on interconnected biogeochemical processes in an aquifer system.</title>
        <authorList>
            <person name="Anantharaman K."/>
            <person name="Brown C.T."/>
            <person name="Hug L.A."/>
            <person name="Sharon I."/>
            <person name="Castelle C.J."/>
            <person name="Probst A.J."/>
            <person name="Thomas B.C."/>
            <person name="Singh A."/>
            <person name="Wilkins M.J."/>
            <person name="Karaoz U."/>
            <person name="Brodie E.L."/>
            <person name="Williams K.H."/>
            <person name="Hubbard S.S."/>
            <person name="Banfield J.F."/>
        </authorList>
    </citation>
    <scope>NUCLEOTIDE SEQUENCE [LARGE SCALE GENOMIC DNA]</scope>
</reference>
<evidence type="ECO:0000256" key="1">
    <source>
        <dbReference type="SAM" id="Phobius"/>
    </source>
</evidence>
<accession>A0A1F7XZS3</accession>
<comment type="caution">
    <text evidence="2">The sequence shown here is derived from an EMBL/GenBank/DDBJ whole genome shotgun (WGS) entry which is preliminary data.</text>
</comment>
<proteinExistence type="predicted"/>
<organism evidence="2 3">
    <name type="scientific">Candidatus Woesebacteria bacterium RIFCSPHIGHO2_01_FULL_38_9</name>
    <dbReference type="NCBI Taxonomy" id="1802492"/>
    <lineage>
        <taxon>Bacteria</taxon>
        <taxon>Candidatus Woeseibacteriota</taxon>
    </lineage>
</organism>
<protein>
    <submittedName>
        <fullName evidence="2">Uncharacterized protein</fullName>
    </submittedName>
</protein>
<evidence type="ECO:0000313" key="2">
    <source>
        <dbReference type="EMBL" id="OGM20460.1"/>
    </source>
</evidence>
<feature type="transmembrane region" description="Helical" evidence="1">
    <location>
        <begin position="45"/>
        <end position="61"/>
    </location>
</feature>
<feature type="transmembrane region" description="Helical" evidence="1">
    <location>
        <begin position="102"/>
        <end position="121"/>
    </location>
</feature>
<keyword evidence="1" id="KW-0472">Membrane</keyword>